<evidence type="ECO:0000256" key="1">
    <source>
        <dbReference type="ARBA" id="ARBA00001936"/>
    </source>
</evidence>
<dbReference type="PANTHER" id="PTHR34699:SF2">
    <property type="entry name" value="NON-CANONICAL PURINE NTP PHOSPHATASE_PRRC1 DOMAIN-CONTAINING PROTEIN"/>
    <property type="match status" value="1"/>
</dbReference>
<dbReference type="InParanoid" id="A0A507B4I2"/>
<comment type="caution">
    <text evidence="14">The sequence shown here is derived from an EMBL/GenBank/DDBJ whole genome shotgun (WGS) entry which is preliminary data.</text>
</comment>
<evidence type="ECO:0000256" key="6">
    <source>
        <dbReference type="ARBA" id="ARBA00022842"/>
    </source>
</evidence>
<dbReference type="Pfam" id="PF04082">
    <property type="entry name" value="Fungal_trans"/>
    <property type="match status" value="1"/>
</dbReference>
<keyword evidence="5" id="KW-0378">Hydrolase</keyword>
<dbReference type="Pfam" id="PF01931">
    <property type="entry name" value="NTPase_I-T"/>
    <property type="match status" value="1"/>
</dbReference>
<comment type="cofactor">
    <cofactor evidence="1">
        <name>Mn(2+)</name>
        <dbReference type="ChEBI" id="CHEBI:29035"/>
    </cofactor>
</comment>
<dbReference type="Gene3D" id="3.90.950.10">
    <property type="match status" value="1"/>
</dbReference>
<dbReference type="InterPro" id="IPR002786">
    <property type="entry name" value="Non_canon_purine_NTPase"/>
</dbReference>
<dbReference type="AlphaFoldDB" id="A0A507B4I2"/>
<dbReference type="InterPro" id="IPR050299">
    <property type="entry name" value="YjjX_NTPase"/>
</dbReference>
<dbReference type="STRING" id="1093900.A0A507B4I2"/>
<keyword evidence="7" id="KW-0546">Nucleotide metabolism</keyword>
<gene>
    <name evidence="14" type="ORF">E0L32_007515</name>
</gene>
<evidence type="ECO:0000256" key="9">
    <source>
        <dbReference type="ARBA" id="ARBA00023242"/>
    </source>
</evidence>
<keyword evidence="3" id="KW-0479">Metal-binding</keyword>
<evidence type="ECO:0000256" key="4">
    <source>
        <dbReference type="ARBA" id="ARBA00022741"/>
    </source>
</evidence>
<keyword evidence="15" id="KW-1185">Reference proteome</keyword>
<dbReference type="CDD" id="cd12148">
    <property type="entry name" value="fungal_TF_MHR"/>
    <property type="match status" value="1"/>
</dbReference>
<evidence type="ECO:0000256" key="11">
    <source>
        <dbReference type="ARBA" id="ARBA00048174"/>
    </source>
</evidence>
<dbReference type="GeneID" id="41974962"/>
<dbReference type="PANTHER" id="PTHR34699">
    <property type="match status" value="1"/>
</dbReference>
<accession>A0A507B4I2</accession>
<organism evidence="14 15">
    <name type="scientific">Thyridium curvatum</name>
    <dbReference type="NCBI Taxonomy" id="1093900"/>
    <lineage>
        <taxon>Eukaryota</taxon>
        <taxon>Fungi</taxon>
        <taxon>Dikarya</taxon>
        <taxon>Ascomycota</taxon>
        <taxon>Pezizomycotina</taxon>
        <taxon>Sordariomycetes</taxon>
        <taxon>Sordariomycetidae</taxon>
        <taxon>Thyridiales</taxon>
        <taxon>Thyridiaceae</taxon>
        <taxon>Thyridium</taxon>
    </lineage>
</organism>
<evidence type="ECO:0000313" key="14">
    <source>
        <dbReference type="EMBL" id="TPX11778.1"/>
    </source>
</evidence>
<dbReference type="NCBIfam" id="TIGR00258">
    <property type="entry name" value="inosine/xanthosine triphosphatase"/>
    <property type="match status" value="1"/>
</dbReference>
<dbReference type="EC" id="3.6.1.73" evidence="10"/>
<evidence type="ECO:0000256" key="2">
    <source>
        <dbReference type="ARBA" id="ARBA00001946"/>
    </source>
</evidence>
<keyword evidence="8" id="KW-0464">Manganese</keyword>
<comment type="catalytic activity">
    <reaction evidence="11">
        <text>ITP + H2O = IDP + phosphate + H(+)</text>
        <dbReference type="Rhea" id="RHEA:28330"/>
        <dbReference type="ChEBI" id="CHEBI:15377"/>
        <dbReference type="ChEBI" id="CHEBI:15378"/>
        <dbReference type="ChEBI" id="CHEBI:43474"/>
        <dbReference type="ChEBI" id="CHEBI:58280"/>
        <dbReference type="ChEBI" id="CHEBI:61402"/>
        <dbReference type="EC" id="3.6.1.73"/>
    </reaction>
</comment>
<protein>
    <recommendedName>
        <fullName evidence="10">inosine/xanthosine triphosphatase</fullName>
        <ecNumber evidence="10">3.6.1.73</ecNumber>
    </recommendedName>
</protein>
<dbReference type="InterPro" id="IPR029001">
    <property type="entry name" value="ITPase-like_fam"/>
</dbReference>
<dbReference type="SMART" id="SM00906">
    <property type="entry name" value="Fungal_trans"/>
    <property type="match status" value="1"/>
</dbReference>
<dbReference type="EMBL" id="SKBQ01000046">
    <property type="protein sequence ID" value="TPX11778.1"/>
    <property type="molecule type" value="Genomic_DNA"/>
</dbReference>
<dbReference type="GO" id="GO:0003677">
    <property type="term" value="F:DNA binding"/>
    <property type="evidence" value="ECO:0007669"/>
    <property type="project" value="InterPro"/>
</dbReference>
<dbReference type="InterPro" id="IPR007219">
    <property type="entry name" value="XnlR_reg_dom"/>
</dbReference>
<dbReference type="GO" id="GO:0009117">
    <property type="term" value="P:nucleotide metabolic process"/>
    <property type="evidence" value="ECO:0007669"/>
    <property type="project" value="UniProtKB-KW"/>
</dbReference>
<evidence type="ECO:0000256" key="10">
    <source>
        <dbReference type="ARBA" id="ARBA00038901"/>
    </source>
</evidence>
<dbReference type="HAMAP" id="MF_00648">
    <property type="entry name" value="Non_canon_purine_NTPase_YjjX"/>
    <property type="match status" value="1"/>
</dbReference>
<evidence type="ECO:0000259" key="13">
    <source>
        <dbReference type="SMART" id="SM00906"/>
    </source>
</evidence>
<evidence type="ECO:0000256" key="5">
    <source>
        <dbReference type="ARBA" id="ARBA00022801"/>
    </source>
</evidence>
<evidence type="ECO:0000256" key="8">
    <source>
        <dbReference type="ARBA" id="ARBA00023211"/>
    </source>
</evidence>
<sequence length="498" mass="53027">MSSVTDLDNRRGVAVTGNEGRLARASSADHLIDDLFAQPTSTGAQSSKVKTLVDGLAQVSLAAMTPHGMVARTQDTVLRSLILSASLPPAHSHINQLSYLELPRQQIAERVCARYCDDILPAFPSLTAEQVHYHCQNAYKANSAYSCFVTATILATTAIVISPGSIQNAASLYFYGLSCLETAMEEGSGCLDDILLDLEVVMLLGHFGSLAGDTFSDPWALSGLGIRIAVDLGLHKAVDTDRKRRLFWAAYILDRKCAVARNKPLGLPDEAIATPSLALARNSVELFRIMSEVYKHAMSEMEQHETTNSQGGAAASQTTVVVASHNPVKISASLQGFSRMFPGATPTARGVSVPSGVADQPFSDAETLRGARNRVDAARAAAPDADYWVGIEGGVDDARGGALQSFAWVVVANKEGRTGEARTAAYGLAEETARLVRGGMELGHADDAIFGRTNSKQRNGSVGLLTDDAVDRTAYYVQAVILALIPFKNTNLTFLAAP</sequence>
<evidence type="ECO:0000256" key="3">
    <source>
        <dbReference type="ARBA" id="ARBA00022723"/>
    </source>
</evidence>
<feature type="domain" description="Xylanolytic transcriptional activator regulatory" evidence="13">
    <location>
        <begin position="218"/>
        <end position="283"/>
    </location>
</feature>
<dbReference type="Proteomes" id="UP000319257">
    <property type="component" value="Unassembled WGS sequence"/>
</dbReference>
<reference evidence="14 15" key="1">
    <citation type="submission" date="2019-06" db="EMBL/GenBank/DDBJ databases">
        <title>Draft genome sequence of the filamentous fungus Phialemoniopsis curvata isolated from diesel fuel.</title>
        <authorList>
            <person name="Varaljay V.A."/>
            <person name="Lyon W.J."/>
            <person name="Crouch A.L."/>
            <person name="Drake C.E."/>
            <person name="Hollomon J.M."/>
            <person name="Nadeau L.J."/>
            <person name="Nunn H.S."/>
            <person name="Stevenson B.S."/>
            <person name="Bojanowski C.L."/>
            <person name="Crookes-Goodson W.J."/>
        </authorList>
    </citation>
    <scope>NUCLEOTIDE SEQUENCE [LARGE SCALE GENOMIC DNA]</scope>
    <source>
        <strain evidence="14 15">D216</strain>
    </source>
</reference>
<dbReference type="GO" id="GO:0103023">
    <property type="term" value="F:ITPase activity"/>
    <property type="evidence" value="ECO:0007669"/>
    <property type="project" value="UniProtKB-EC"/>
</dbReference>
<name>A0A507B4I2_9PEZI</name>
<dbReference type="OrthoDB" id="300709at2759"/>
<dbReference type="FunFam" id="3.90.950.10:FF:000002">
    <property type="entry name" value="Inosine/xanthosine triphosphatase"/>
    <property type="match status" value="1"/>
</dbReference>
<keyword evidence="9" id="KW-0539">Nucleus</keyword>
<keyword evidence="6" id="KW-0460">Magnesium</keyword>
<keyword evidence="4" id="KW-0547">Nucleotide-binding</keyword>
<dbReference type="GO" id="GO:0008270">
    <property type="term" value="F:zinc ion binding"/>
    <property type="evidence" value="ECO:0007669"/>
    <property type="project" value="InterPro"/>
</dbReference>
<proteinExistence type="inferred from homology"/>
<evidence type="ECO:0000256" key="7">
    <source>
        <dbReference type="ARBA" id="ARBA00023080"/>
    </source>
</evidence>
<comment type="catalytic activity">
    <reaction evidence="12">
        <text>XTP + H2O = XDP + phosphate + H(+)</text>
        <dbReference type="Rhea" id="RHEA:28406"/>
        <dbReference type="ChEBI" id="CHEBI:15377"/>
        <dbReference type="ChEBI" id="CHEBI:15378"/>
        <dbReference type="ChEBI" id="CHEBI:43474"/>
        <dbReference type="ChEBI" id="CHEBI:59884"/>
        <dbReference type="ChEBI" id="CHEBI:61314"/>
        <dbReference type="EC" id="3.6.1.73"/>
    </reaction>
</comment>
<comment type="cofactor">
    <cofactor evidence="2">
        <name>Mg(2+)</name>
        <dbReference type="ChEBI" id="CHEBI:18420"/>
    </cofactor>
</comment>
<evidence type="ECO:0000313" key="15">
    <source>
        <dbReference type="Proteomes" id="UP000319257"/>
    </source>
</evidence>
<dbReference type="GO" id="GO:0006772">
    <property type="term" value="P:thiamine metabolic process"/>
    <property type="evidence" value="ECO:0007669"/>
    <property type="project" value="TreeGrafter"/>
</dbReference>
<dbReference type="GO" id="GO:0000166">
    <property type="term" value="F:nucleotide binding"/>
    <property type="evidence" value="ECO:0007669"/>
    <property type="project" value="UniProtKB-KW"/>
</dbReference>
<dbReference type="GO" id="GO:0006351">
    <property type="term" value="P:DNA-templated transcription"/>
    <property type="evidence" value="ECO:0007669"/>
    <property type="project" value="InterPro"/>
</dbReference>
<dbReference type="InterPro" id="IPR026533">
    <property type="entry name" value="NTPase/PRRC1"/>
</dbReference>
<evidence type="ECO:0000256" key="12">
    <source>
        <dbReference type="ARBA" id="ARBA00048781"/>
    </source>
</evidence>
<dbReference type="SUPFAM" id="SSF52972">
    <property type="entry name" value="ITPase-like"/>
    <property type="match status" value="1"/>
</dbReference>
<dbReference type="RefSeq" id="XP_030993489.1">
    <property type="nucleotide sequence ID" value="XM_031142268.1"/>
</dbReference>
<dbReference type="NCBIfam" id="NF003459">
    <property type="entry name" value="PRK05074.1"/>
    <property type="match status" value="1"/>
</dbReference>